<reference evidence="1" key="1">
    <citation type="journal article" date="2023" name="Plant J.">
        <title>Genome sequences and population genomics provide insights into the demographic history, inbreeding, and mutation load of two 'living fossil' tree species of Dipteronia.</title>
        <authorList>
            <person name="Feng Y."/>
            <person name="Comes H.P."/>
            <person name="Chen J."/>
            <person name="Zhu S."/>
            <person name="Lu R."/>
            <person name="Zhang X."/>
            <person name="Li P."/>
            <person name="Qiu J."/>
            <person name="Olsen K.M."/>
            <person name="Qiu Y."/>
        </authorList>
    </citation>
    <scope>NUCLEOTIDE SEQUENCE</scope>
    <source>
        <strain evidence="1">KIB01</strain>
    </source>
</reference>
<evidence type="ECO:0000313" key="2">
    <source>
        <dbReference type="Proteomes" id="UP001280121"/>
    </source>
</evidence>
<evidence type="ECO:0000313" key="1">
    <source>
        <dbReference type="EMBL" id="KAK2641330.1"/>
    </source>
</evidence>
<organism evidence="1 2">
    <name type="scientific">Dipteronia dyeriana</name>
    <dbReference type="NCBI Taxonomy" id="168575"/>
    <lineage>
        <taxon>Eukaryota</taxon>
        <taxon>Viridiplantae</taxon>
        <taxon>Streptophyta</taxon>
        <taxon>Embryophyta</taxon>
        <taxon>Tracheophyta</taxon>
        <taxon>Spermatophyta</taxon>
        <taxon>Magnoliopsida</taxon>
        <taxon>eudicotyledons</taxon>
        <taxon>Gunneridae</taxon>
        <taxon>Pentapetalae</taxon>
        <taxon>rosids</taxon>
        <taxon>malvids</taxon>
        <taxon>Sapindales</taxon>
        <taxon>Sapindaceae</taxon>
        <taxon>Hippocastanoideae</taxon>
        <taxon>Acereae</taxon>
        <taxon>Dipteronia</taxon>
    </lineage>
</organism>
<proteinExistence type="predicted"/>
<accession>A0AAD9TSA2</accession>
<dbReference type="Proteomes" id="UP001280121">
    <property type="component" value="Unassembled WGS sequence"/>
</dbReference>
<name>A0AAD9TSA2_9ROSI</name>
<keyword evidence="2" id="KW-1185">Reference proteome</keyword>
<gene>
    <name evidence="1" type="ORF">Ddye_023093</name>
</gene>
<dbReference type="AlphaFoldDB" id="A0AAD9TSA2"/>
<protein>
    <submittedName>
        <fullName evidence="1">Uncharacterized protein</fullName>
    </submittedName>
</protein>
<comment type="caution">
    <text evidence="1">The sequence shown here is derived from an EMBL/GenBank/DDBJ whole genome shotgun (WGS) entry which is preliminary data.</text>
</comment>
<dbReference type="EMBL" id="JANJYI010000007">
    <property type="protein sequence ID" value="KAK2641330.1"/>
    <property type="molecule type" value="Genomic_DNA"/>
</dbReference>
<sequence>MNPKILPSKAWKSYVRYFKAADGQIFTTNMISRNKIGIKIFPSCTLWVHIIGTPLPDKDILIGWDVYCQCKSLKILHNGIRYKRDFKPFSNIPKIFTLSEIQPSFQQVQEKLLQFCTNSYVDFKHPKTFWKNS</sequence>